<dbReference type="InterPro" id="IPR011075">
    <property type="entry name" value="TetR_C"/>
</dbReference>
<dbReference type="PANTHER" id="PTHR47506:SF1">
    <property type="entry name" value="HTH-TYPE TRANSCRIPTIONAL REGULATOR YJDC"/>
    <property type="match status" value="1"/>
</dbReference>
<dbReference type="Pfam" id="PF00440">
    <property type="entry name" value="TetR_N"/>
    <property type="match status" value="1"/>
</dbReference>
<dbReference type="InterPro" id="IPR036271">
    <property type="entry name" value="Tet_transcr_reg_TetR-rel_C_sf"/>
</dbReference>
<evidence type="ECO:0000256" key="3">
    <source>
        <dbReference type="ARBA" id="ARBA00023163"/>
    </source>
</evidence>
<dbReference type="InterPro" id="IPR009057">
    <property type="entry name" value="Homeodomain-like_sf"/>
</dbReference>
<name>A0ABQ3JR11_9DEIO</name>
<gene>
    <name evidence="6" type="ORF">GCM10017781_20840</name>
</gene>
<evidence type="ECO:0000313" key="6">
    <source>
        <dbReference type="EMBL" id="GHF44191.1"/>
    </source>
</evidence>
<dbReference type="PRINTS" id="PR00455">
    <property type="entry name" value="HTHTETR"/>
</dbReference>
<dbReference type="InterPro" id="IPR001647">
    <property type="entry name" value="HTH_TetR"/>
</dbReference>
<dbReference type="PANTHER" id="PTHR47506">
    <property type="entry name" value="TRANSCRIPTIONAL REGULATORY PROTEIN"/>
    <property type="match status" value="1"/>
</dbReference>
<dbReference type="EMBL" id="BNAJ01000004">
    <property type="protein sequence ID" value="GHF44191.1"/>
    <property type="molecule type" value="Genomic_DNA"/>
</dbReference>
<comment type="caution">
    <text evidence="6">The sequence shown here is derived from an EMBL/GenBank/DDBJ whole genome shotgun (WGS) entry which is preliminary data.</text>
</comment>
<accession>A0ABQ3JR11</accession>
<keyword evidence="3" id="KW-0804">Transcription</keyword>
<dbReference type="PROSITE" id="PS50977">
    <property type="entry name" value="HTH_TETR_2"/>
    <property type="match status" value="1"/>
</dbReference>
<reference evidence="7" key="1">
    <citation type="journal article" date="2019" name="Int. J. Syst. Evol. Microbiol.">
        <title>The Global Catalogue of Microorganisms (GCM) 10K type strain sequencing project: providing services to taxonomists for standard genome sequencing and annotation.</title>
        <authorList>
            <consortium name="The Broad Institute Genomics Platform"/>
            <consortium name="The Broad Institute Genome Sequencing Center for Infectious Disease"/>
            <person name="Wu L."/>
            <person name="Ma J."/>
        </authorList>
    </citation>
    <scope>NUCLEOTIDE SEQUENCE [LARGE SCALE GENOMIC DNA]</scope>
    <source>
        <strain evidence="7">CGMCC 1.18437</strain>
    </source>
</reference>
<feature type="DNA-binding region" description="H-T-H motif" evidence="4">
    <location>
        <begin position="31"/>
        <end position="50"/>
    </location>
</feature>
<keyword evidence="2 4" id="KW-0238">DNA-binding</keyword>
<organism evidence="6 7">
    <name type="scientific">Deinococcus metalli</name>
    <dbReference type="NCBI Taxonomy" id="1141878"/>
    <lineage>
        <taxon>Bacteria</taxon>
        <taxon>Thermotogati</taxon>
        <taxon>Deinococcota</taxon>
        <taxon>Deinococci</taxon>
        <taxon>Deinococcales</taxon>
        <taxon>Deinococcaceae</taxon>
        <taxon>Deinococcus</taxon>
    </lineage>
</organism>
<keyword evidence="1" id="KW-0805">Transcription regulation</keyword>
<sequence length="200" mass="21991">MRGVTGHLTTRDRILDVAQHLVQQRGFSSVAYRDISTALGIRNASIHHHFPSKTDLGTALVQRYRARTEALLAHLSAAEPSPYQRLLQYLTAYQDVVRDDGRICLCAQLVAEDCVLPSAVQHEVGAFFALSEDWLTRTLDEGQRLGEVQCPDSPADTAVGLLATIEGAMLLARAARSPQRFEHLTQRALAALRAPTPRSP</sequence>
<proteinExistence type="predicted"/>
<dbReference type="Pfam" id="PF16925">
    <property type="entry name" value="TetR_C_13"/>
    <property type="match status" value="1"/>
</dbReference>
<dbReference type="SUPFAM" id="SSF48498">
    <property type="entry name" value="Tetracyclin repressor-like, C-terminal domain"/>
    <property type="match status" value="1"/>
</dbReference>
<evidence type="ECO:0000313" key="7">
    <source>
        <dbReference type="Proteomes" id="UP000619376"/>
    </source>
</evidence>
<evidence type="ECO:0000256" key="4">
    <source>
        <dbReference type="PROSITE-ProRule" id="PRU00335"/>
    </source>
</evidence>
<protein>
    <submittedName>
        <fullName evidence="6">TetR family transcriptional regulator</fullName>
    </submittedName>
</protein>
<feature type="domain" description="HTH tetR-type" evidence="5">
    <location>
        <begin position="8"/>
        <end position="68"/>
    </location>
</feature>
<evidence type="ECO:0000259" key="5">
    <source>
        <dbReference type="PROSITE" id="PS50977"/>
    </source>
</evidence>
<evidence type="ECO:0000256" key="1">
    <source>
        <dbReference type="ARBA" id="ARBA00023015"/>
    </source>
</evidence>
<dbReference type="Proteomes" id="UP000619376">
    <property type="component" value="Unassembled WGS sequence"/>
</dbReference>
<keyword evidence="7" id="KW-1185">Reference proteome</keyword>
<evidence type="ECO:0000256" key="2">
    <source>
        <dbReference type="ARBA" id="ARBA00023125"/>
    </source>
</evidence>
<dbReference type="SUPFAM" id="SSF46689">
    <property type="entry name" value="Homeodomain-like"/>
    <property type="match status" value="1"/>
</dbReference>
<dbReference type="Gene3D" id="1.10.357.10">
    <property type="entry name" value="Tetracycline Repressor, domain 2"/>
    <property type="match status" value="1"/>
</dbReference>